<protein>
    <submittedName>
        <fullName evidence="2">DUF4255 domain-containing protein</fullName>
    </submittedName>
</protein>
<accession>A0A3N0EUW8</accession>
<keyword evidence="3" id="KW-1185">Reference proteome</keyword>
<proteinExistence type="predicted"/>
<dbReference type="RefSeq" id="WP_123214745.1">
    <property type="nucleotide sequence ID" value="NZ_RJTM01000025.1"/>
</dbReference>
<evidence type="ECO:0000313" key="3">
    <source>
        <dbReference type="Proteomes" id="UP000267469"/>
    </source>
</evidence>
<organism evidence="2 3">
    <name type="scientific">Sinomicrobium pectinilyticum</name>
    <dbReference type="NCBI Taxonomy" id="1084421"/>
    <lineage>
        <taxon>Bacteria</taxon>
        <taxon>Pseudomonadati</taxon>
        <taxon>Bacteroidota</taxon>
        <taxon>Flavobacteriia</taxon>
        <taxon>Flavobacteriales</taxon>
        <taxon>Flavobacteriaceae</taxon>
        <taxon>Sinomicrobium</taxon>
    </lineage>
</organism>
<feature type="domain" description="Pvc16 N-terminal" evidence="1">
    <location>
        <begin position="5"/>
        <end position="178"/>
    </location>
</feature>
<sequence length="197" mass="22630">MLFEIAQIITEQVNQYLEDSGLDRSVILENIAILDSQNENADELTDKVALTLISFHEETTLKNIPNNTFEPDRVLRKNPVIHLNLFMLFSANRNTYNKSLKDISKVIEFFQGKKVFTQTNTVYDRDSISMTDITNFKFTIELYTPTFEELNFIWGTLGGRQLPSALYKLSIVQIERKDIITGEKGLITEINGTLNKN</sequence>
<evidence type="ECO:0000313" key="2">
    <source>
        <dbReference type="EMBL" id="RNL91715.1"/>
    </source>
</evidence>
<dbReference type="InterPro" id="IPR025351">
    <property type="entry name" value="Pvc16_N"/>
</dbReference>
<dbReference type="Proteomes" id="UP000267469">
    <property type="component" value="Unassembled WGS sequence"/>
</dbReference>
<dbReference type="AlphaFoldDB" id="A0A3N0EUW8"/>
<gene>
    <name evidence="2" type="ORF">ED312_04135</name>
</gene>
<name>A0A3N0EUW8_SINP1</name>
<dbReference type="OrthoDB" id="7560784at2"/>
<comment type="caution">
    <text evidence="2">The sequence shown here is derived from an EMBL/GenBank/DDBJ whole genome shotgun (WGS) entry which is preliminary data.</text>
</comment>
<evidence type="ECO:0000259" key="1">
    <source>
        <dbReference type="Pfam" id="PF14065"/>
    </source>
</evidence>
<reference evidence="2 3" key="1">
    <citation type="submission" date="2018-10" db="EMBL/GenBank/DDBJ databases">
        <title>Sinomicrobium pectinilyticum sp. nov., a pectinase-producing bacterium isolated from alkaline and saline soil, and emended description of the genus Sinomicrobium.</title>
        <authorList>
            <person name="Cheng B."/>
            <person name="Li C."/>
            <person name="Lai Q."/>
            <person name="Du M."/>
            <person name="Shao Z."/>
            <person name="Xu P."/>
            <person name="Yang C."/>
        </authorList>
    </citation>
    <scope>NUCLEOTIDE SEQUENCE [LARGE SCALE GENOMIC DNA]</scope>
    <source>
        <strain evidence="2 3">5DNS001</strain>
    </source>
</reference>
<dbReference type="EMBL" id="RJTM01000025">
    <property type="protein sequence ID" value="RNL91715.1"/>
    <property type="molecule type" value="Genomic_DNA"/>
</dbReference>
<dbReference type="Pfam" id="PF14065">
    <property type="entry name" value="Pvc16_N"/>
    <property type="match status" value="1"/>
</dbReference>